<accession>A0A8H3R5R3</accession>
<feature type="coiled-coil region" evidence="1">
    <location>
        <begin position="604"/>
        <end position="631"/>
    </location>
</feature>
<evidence type="ECO:0000256" key="1">
    <source>
        <dbReference type="SAM" id="Coils"/>
    </source>
</evidence>
<proteinExistence type="predicted"/>
<organism evidence="3 4">
    <name type="scientific">Rhizophagus clarus</name>
    <dbReference type="NCBI Taxonomy" id="94130"/>
    <lineage>
        <taxon>Eukaryota</taxon>
        <taxon>Fungi</taxon>
        <taxon>Fungi incertae sedis</taxon>
        <taxon>Mucoromycota</taxon>
        <taxon>Glomeromycotina</taxon>
        <taxon>Glomeromycetes</taxon>
        <taxon>Glomerales</taxon>
        <taxon>Glomeraceae</taxon>
        <taxon>Rhizophagus</taxon>
    </lineage>
</organism>
<dbReference type="Gene3D" id="1.10.150.50">
    <property type="entry name" value="Transcription Factor, Ets-1"/>
    <property type="match status" value="1"/>
</dbReference>
<feature type="region of interest" description="Disordered" evidence="2">
    <location>
        <begin position="139"/>
        <end position="177"/>
    </location>
</feature>
<feature type="region of interest" description="Disordered" evidence="2">
    <location>
        <begin position="699"/>
        <end position="741"/>
    </location>
</feature>
<feature type="compositionally biased region" description="Low complexity" evidence="2">
    <location>
        <begin position="144"/>
        <end position="177"/>
    </location>
</feature>
<dbReference type="EMBL" id="BLAL01000356">
    <property type="protein sequence ID" value="GET04434.1"/>
    <property type="molecule type" value="Genomic_DNA"/>
</dbReference>
<evidence type="ECO:0008006" key="5">
    <source>
        <dbReference type="Google" id="ProtNLM"/>
    </source>
</evidence>
<feature type="coiled-coil region" evidence="1">
    <location>
        <begin position="40"/>
        <end position="74"/>
    </location>
</feature>
<sequence length="741" mass="85343">MLTATIPTEQEVIRYIEKLAWIFRLDKQNAEVYSALFDENRTLKKQLEDYHFQYNTLEKRVKRLEKDVKFLETVYLDECVDRETVVKFIQELILLPNIKKMPKNKSKKGEINFTTVDFYKSSSSESSKDSDSVEIIERSHKYQSTSSESNSFESSSSETSLSESNLSSESSSSESSLSDSDINKIIWYNLLAINITIKGSYNDIIIRDTINWVDQSSPLSSLVLEPKKDKVPAPTQGDSSVREYIKMIKLYAIGIEKYTLPVSLFFSCTNVKECERRFTCNTGPTLKIVRSTCEKQDIKHVGVCGSSANFPQKIIEKMKNGQYYSQLSYCPKGDLMNISFIKVMQAITINSSNHVSDLETAIQDRLGRLFSNTPLRLSYFHYKNEQSLELSEIAIKILEKEEIDDCAFLKLTKDEFQSIGLGLRPAIKLADFVKECKEKKLRAFLTYCNLKKVLEKYDLVSEGTEIIPLFTAQIHKIPDNNKHLELCMMDIKLWLKSYGTLIDYAIKESDDLICITEDKVQQKLTEGFAQNIKQLKSEILQASKAPFSIEFVEEALVEDSEECKKLHKDVRKVLGIIISLLMDRACVKDKSDRKRARIEGKAKTAELRSRIEKLERYFNELKKESKSKKNRKFQTRCIQIANEILNGKPIIEYCPSFLNGLELDVFFQKYQITLEVQGAHSFMYDTEIVISERIRKIKEKQKAKRHSRSSESSSSDSSSSDSDVPIEVMHIRPKKKTWTKQ</sequence>
<gene>
    <name evidence="3" type="ORF">RCL2_003073700</name>
</gene>
<name>A0A8H3R5R3_9GLOM</name>
<protein>
    <recommendedName>
        <fullName evidence="5">SAM domain-containing protein</fullName>
    </recommendedName>
</protein>
<dbReference type="Proteomes" id="UP000615446">
    <property type="component" value="Unassembled WGS sequence"/>
</dbReference>
<dbReference type="InterPro" id="IPR013761">
    <property type="entry name" value="SAM/pointed_sf"/>
</dbReference>
<reference evidence="3" key="1">
    <citation type="submission" date="2019-10" db="EMBL/GenBank/DDBJ databases">
        <title>Conservation and host-specific expression of non-tandemly repeated heterogenous ribosome RNA gene in arbuscular mycorrhizal fungi.</title>
        <authorList>
            <person name="Maeda T."/>
            <person name="Kobayashi Y."/>
            <person name="Nakagawa T."/>
            <person name="Ezawa T."/>
            <person name="Yamaguchi K."/>
            <person name="Bino T."/>
            <person name="Nishimoto Y."/>
            <person name="Shigenobu S."/>
            <person name="Kawaguchi M."/>
        </authorList>
    </citation>
    <scope>NUCLEOTIDE SEQUENCE</scope>
    <source>
        <strain evidence="3">HR1</strain>
    </source>
</reference>
<feature type="compositionally biased region" description="Basic residues" evidence="2">
    <location>
        <begin position="731"/>
        <end position="741"/>
    </location>
</feature>
<evidence type="ECO:0000313" key="3">
    <source>
        <dbReference type="EMBL" id="GET04434.1"/>
    </source>
</evidence>
<comment type="caution">
    <text evidence="3">The sequence shown here is derived from an EMBL/GenBank/DDBJ whole genome shotgun (WGS) entry which is preliminary data.</text>
</comment>
<dbReference type="AlphaFoldDB" id="A0A8H3R5R3"/>
<keyword evidence="1" id="KW-0175">Coiled coil</keyword>
<evidence type="ECO:0000256" key="2">
    <source>
        <dbReference type="SAM" id="MobiDB-lite"/>
    </source>
</evidence>
<feature type="compositionally biased region" description="Low complexity" evidence="2">
    <location>
        <begin position="710"/>
        <end position="723"/>
    </location>
</feature>
<evidence type="ECO:0000313" key="4">
    <source>
        <dbReference type="Proteomes" id="UP000615446"/>
    </source>
</evidence>